<sequence length="936" mass="103269">MDQPPTKTLQLKDQFGSPWLGGRNSHVRVRVAMYGVLLLLLVLGSLRGILAQHWQETRQLDIEVMQSVAEQVTTTQRLGLLIEALHGRLDAPARREAVGSAALLLRKEAQSFDELLNRQAALEPMASDAVLSALAAWRADREVLWPLLERWGAASADQSGAQGALLVEMERVVQRVSTSVYDLSRMVQQDVEQRSRRLISTIWTIVGGIAALGVLLAVGVVEPTARGVRRQYEAMSSQAERLKRLAMVAELSSNAIAITDSVHRVVWINEAFSNLTGYSPDQSRGRRIGTLLKARSADPTHFTEFTEALAQGRGIKREVRVITKSAELGWVLVDMQPIRDEDGTMSGWVLVATDLTAVRTQQEILSLAVSGAGLGIWHWDLVDDSVGWNARMQQILGYPDGALMPRSATWLSLIHPDDVQAWKHSLRQHLRDESNEHRLSVRLRHHSGRWVWVLFAGRAADRSVQGRVLRLAGVAMDVNAQKALEQQLRTAARTDDLTALPNRTVMVELIRAALARRHLEPGYHFAVLFMDFDRFKQVNDTLGHTVGDALLRQIARRLEDSLRPGDSFAHSGDFDKVAARIGGDEFVVLLDDIRGDLDAIHVAGRLLDVLAAPYVLDGHRVTSTVSIGIVTSTHTEDDADSVLRDADIAMYEAKRSGRARYVVFDPLMRSQVSDSVSLENDLRQALDNREMRVVYQPLVHLPGHQLAGVEALVRWQHPVRGAVSPVDFIPLAEACGVIAALGKFVLETACQTFAQLQRDLGSAAPPSMSVNLSRAQLREPGLVDMVRDALRSADMEPQQLVLEVTESLAAQDALVQTTLQELRAMGVALSLDDFGTGYSSLACLHELPVSSIKIDRSFVNLLDKSDYHRVLIEATLRVAATLKLGTVAEGIETAEQATEMAAMGCQKGQGYWFGRPMDVEALVAWIQARQPLEKIA</sequence>
<evidence type="ECO:0000256" key="1">
    <source>
        <dbReference type="SAM" id="Phobius"/>
    </source>
</evidence>
<dbReference type="Pfam" id="PF00563">
    <property type="entry name" value="EAL"/>
    <property type="match status" value="1"/>
</dbReference>
<evidence type="ECO:0000313" key="7">
    <source>
        <dbReference type="Proteomes" id="UP001302257"/>
    </source>
</evidence>
<feature type="domain" description="GGDEF" evidence="5">
    <location>
        <begin position="523"/>
        <end position="666"/>
    </location>
</feature>
<reference evidence="6 7" key="1">
    <citation type="submission" date="2023-08" db="EMBL/GenBank/DDBJ databases">
        <title>Rhodoferax potami sp. nov. and Rhodoferax mekongensis sp. nov., isolated from the Mekong River in Thailand.</title>
        <authorList>
            <person name="Kitikhun S."/>
            <person name="Charoenyingcharoen P."/>
            <person name="Siriarchawattana P."/>
            <person name="Likhitrattanapisal S."/>
            <person name="Nilsakha T."/>
            <person name="Chanpet A."/>
            <person name="Rattanawaree P."/>
            <person name="Ingsriswang S."/>
        </authorList>
    </citation>
    <scope>NUCLEOTIDE SEQUENCE [LARGE SCALE GENOMIC DNA]</scope>
    <source>
        <strain evidence="6 7">TBRC 17307</strain>
    </source>
</reference>
<keyword evidence="1" id="KW-0472">Membrane</keyword>
<feature type="domain" description="EAL" evidence="4">
    <location>
        <begin position="675"/>
        <end position="930"/>
    </location>
</feature>
<dbReference type="InterPro" id="IPR000160">
    <property type="entry name" value="GGDEF_dom"/>
</dbReference>
<feature type="transmembrane region" description="Helical" evidence="1">
    <location>
        <begin position="31"/>
        <end position="50"/>
    </location>
</feature>
<dbReference type="Gene3D" id="3.20.20.450">
    <property type="entry name" value="EAL domain"/>
    <property type="match status" value="1"/>
</dbReference>
<accession>A0ABZ0B0R9</accession>
<dbReference type="PANTHER" id="PTHR44757:SF2">
    <property type="entry name" value="BIOFILM ARCHITECTURE MAINTENANCE PROTEIN MBAA"/>
    <property type="match status" value="1"/>
</dbReference>
<feature type="transmembrane region" description="Helical" evidence="1">
    <location>
        <begin position="198"/>
        <end position="221"/>
    </location>
</feature>
<dbReference type="InterPro" id="IPR000014">
    <property type="entry name" value="PAS"/>
</dbReference>
<dbReference type="PROSITE" id="PS50113">
    <property type="entry name" value="PAC"/>
    <property type="match status" value="2"/>
</dbReference>
<dbReference type="NCBIfam" id="TIGR00254">
    <property type="entry name" value="GGDEF"/>
    <property type="match status" value="1"/>
</dbReference>
<dbReference type="InterPro" id="IPR052155">
    <property type="entry name" value="Biofilm_reg_signaling"/>
</dbReference>
<feature type="domain" description="PAS" evidence="2">
    <location>
        <begin position="361"/>
        <end position="433"/>
    </location>
</feature>
<dbReference type="Gene3D" id="3.30.70.270">
    <property type="match status" value="1"/>
</dbReference>
<dbReference type="Pfam" id="PF13426">
    <property type="entry name" value="PAS_9"/>
    <property type="match status" value="1"/>
</dbReference>
<dbReference type="NCBIfam" id="TIGR00229">
    <property type="entry name" value="sensory_box"/>
    <property type="match status" value="2"/>
</dbReference>
<dbReference type="SUPFAM" id="SSF55785">
    <property type="entry name" value="PYP-like sensor domain (PAS domain)"/>
    <property type="match status" value="2"/>
</dbReference>
<dbReference type="InterPro" id="IPR043128">
    <property type="entry name" value="Rev_trsase/Diguanyl_cyclase"/>
</dbReference>
<dbReference type="PANTHER" id="PTHR44757">
    <property type="entry name" value="DIGUANYLATE CYCLASE DGCP"/>
    <property type="match status" value="1"/>
</dbReference>
<dbReference type="SMART" id="SM00052">
    <property type="entry name" value="EAL"/>
    <property type="match status" value="1"/>
</dbReference>
<dbReference type="RefSeq" id="WP_313867792.1">
    <property type="nucleotide sequence ID" value="NZ_CP132507.1"/>
</dbReference>
<dbReference type="EMBL" id="CP132507">
    <property type="protein sequence ID" value="WNO04981.1"/>
    <property type="molecule type" value="Genomic_DNA"/>
</dbReference>
<evidence type="ECO:0000259" key="4">
    <source>
        <dbReference type="PROSITE" id="PS50883"/>
    </source>
</evidence>
<dbReference type="CDD" id="cd00130">
    <property type="entry name" value="PAS"/>
    <property type="match status" value="2"/>
</dbReference>
<dbReference type="PROSITE" id="PS50887">
    <property type="entry name" value="GGDEF"/>
    <property type="match status" value="1"/>
</dbReference>
<dbReference type="CDD" id="cd01948">
    <property type="entry name" value="EAL"/>
    <property type="match status" value="1"/>
</dbReference>
<feature type="domain" description="PAC" evidence="3">
    <location>
        <begin position="315"/>
        <end position="367"/>
    </location>
</feature>
<evidence type="ECO:0000259" key="3">
    <source>
        <dbReference type="PROSITE" id="PS50113"/>
    </source>
</evidence>
<dbReference type="Pfam" id="PF08447">
    <property type="entry name" value="PAS_3"/>
    <property type="match status" value="1"/>
</dbReference>
<keyword evidence="7" id="KW-1185">Reference proteome</keyword>
<evidence type="ECO:0000259" key="5">
    <source>
        <dbReference type="PROSITE" id="PS50887"/>
    </source>
</evidence>
<feature type="domain" description="PAC" evidence="3">
    <location>
        <begin position="437"/>
        <end position="490"/>
    </location>
</feature>
<dbReference type="InterPro" id="IPR001633">
    <property type="entry name" value="EAL_dom"/>
</dbReference>
<dbReference type="Gene3D" id="3.30.450.20">
    <property type="entry name" value="PAS domain"/>
    <property type="match status" value="2"/>
</dbReference>
<dbReference type="SUPFAM" id="SSF141868">
    <property type="entry name" value="EAL domain-like"/>
    <property type="match status" value="1"/>
</dbReference>
<dbReference type="InterPro" id="IPR029787">
    <property type="entry name" value="Nucleotide_cyclase"/>
</dbReference>
<dbReference type="SMART" id="SM00091">
    <property type="entry name" value="PAS"/>
    <property type="match status" value="2"/>
</dbReference>
<gene>
    <name evidence="6" type="ORF">RAN89_00725</name>
</gene>
<dbReference type="SUPFAM" id="SSF55073">
    <property type="entry name" value="Nucleotide cyclase"/>
    <property type="match status" value="1"/>
</dbReference>
<keyword evidence="1" id="KW-1133">Transmembrane helix</keyword>
<dbReference type="InterPro" id="IPR035965">
    <property type="entry name" value="PAS-like_dom_sf"/>
</dbReference>
<evidence type="ECO:0000313" key="6">
    <source>
        <dbReference type="EMBL" id="WNO04981.1"/>
    </source>
</evidence>
<proteinExistence type="predicted"/>
<evidence type="ECO:0000259" key="2">
    <source>
        <dbReference type="PROSITE" id="PS50112"/>
    </source>
</evidence>
<dbReference type="InterPro" id="IPR000700">
    <property type="entry name" value="PAS-assoc_C"/>
</dbReference>
<dbReference type="InterPro" id="IPR035919">
    <property type="entry name" value="EAL_sf"/>
</dbReference>
<feature type="domain" description="PAS" evidence="2">
    <location>
        <begin position="241"/>
        <end position="286"/>
    </location>
</feature>
<dbReference type="CDD" id="cd01949">
    <property type="entry name" value="GGDEF"/>
    <property type="match status" value="1"/>
</dbReference>
<dbReference type="Pfam" id="PF00990">
    <property type="entry name" value="GGDEF"/>
    <property type="match status" value="1"/>
</dbReference>
<organism evidence="6 7">
    <name type="scientific">Rhodoferax mekongensis</name>
    <dbReference type="NCBI Taxonomy" id="3068341"/>
    <lineage>
        <taxon>Bacteria</taxon>
        <taxon>Pseudomonadati</taxon>
        <taxon>Pseudomonadota</taxon>
        <taxon>Betaproteobacteria</taxon>
        <taxon>Burkholderiales</taxon>
        <taxon>Comamonadaceae</taxon>
        <taxon>Rhodoferax</taxon>
    </lineage>
</organism>
<dbReference type="SMART" id="SM00086">
    <property type="entry name" value="PAC"/>
    <property type="match status" value="2"/>
</dbReference>
<dbReference type="Proteomes" id="UP001302257">
    <property type="component" value="Chromosome"/>
</dbReference>
<dbReference type="InterPro" id="IPR001610">
    <property type="entry name" value="PAC"/>
</dbReference>
<name>A0ABZ0B0R9_9BURK</name>
<dbReference type="PROSITE" id="PS50112">
    <property type="entry name" value="PAS"/>
    <property type="match status" value="2"/>
</dbReference>
<dbReference type="InterPro" id="IPR013655">
    <property type="entry name" value="PAS_fold_3"/>
</dbReference>
<keyword evidence="1" id="KW-0812">Transmembrane</keyword>
<dbReference type="PROSITE" id="PS50883">
    <property type="entry name" value="EAL"/>
    <property type="match status" value="1"/>
</dbReference>
<dbReference type="SMART" id="SM00267">
    <property type="entry name" value="GGDEF"/>
    <property type="match status" value="1"/>
</dbReference>
<protein>
    <submittedName>
        <fullName evidence="6">EAL domain-containing protein</fullName>
    </submittedName>
</protein>